<dbReference type="GO" id="GO:0005737">
    <property type="term" value="C:cytoplasm"/>
    <property type="evidence" value="ECO:0007669"/>
    <property type="project" value="TreeGrafter"/>
</dbReference>
<dbReference type="PANTHER" id="PTHR11579">
    <property type="entry name" value="PROTEIN-L-ISOASPARTATE O-METHYLTRANSFERASE"/>
    <property type="match status" value="1"/>
</dbReference>
<dbReference type="SUPFAM" id="SSF53335">
    <property type="entry name" value="S-adenosyl-L-methionine-dependent methyltransferases"/>
    <property type="match status" value="1"/>
</dbReference>
<organism evidence="4 5">
    <name type="scientific">Cribrihabitans marinus</name>
    <dbReference type="NCBI Taxonomy" id="1227549"/>
    <lineage>
        <taxon>Bacteria</taxon>
        <taxon>Pseudomonadati</taxon>
        <taxon>Pseudomonadota</taxon>
        <taxon>Alphaproteobacteria</taxon>
        <taxon>Rhodobacterales</taxon>
        <taxon>Paracoccaceae</taxon>
        <taxon>Cribrihabitans</taxon>
    </lineage>
</organism>
<evidence type="ECO:0000256" key="1">
    <source>
        <dbReference type="ARBA" id="ARBA00005369"/>
    </source>
</evidence>
<dbReference type="AlphaFoldDB" id="A0A1H6T8U8"/>
<keyword evidence="4" id="KW-0808">Transferase</keyword>
<dbReference type="Gene3D" id="3.40.50.150">
    <property type="entry name" value="Vaccinia Virus protein VP39"/>
    <property type="match status" value="1"/>
</dbReference>
<keyword evidence="4" id="KW-0489">Methyltransferase</keyword>
<evidence type="ECO:0000313" key="5">
    <source>
        <dbReference type="Proteomes" id="UP000199379"/>
    </source>
</evidence>
<protein>
    <recommendedName>
        <fullName evidence="2">Protein-L-isoaspartate O-methyltransferase</fullName>
    </recommendedName>
    <alternativeName>
        <fullName evidence="3">Protein L-isoaspartyl methyltransferase</fullName>
    </alternativeName>
</protein>
<dbReference type="STRING" id="1227549.SAMN05444007_102234"/>
<dbReference type="Proteomes" id="UP000199379">
    <property type="component" value="Unassembled WGS sequence"/>
</dbReference>
<reference evidence="4 5" key="1">
    <citation type="submission" date="2016-10" db="EMBL/GenBank/DDBJ databases">
        <authorList>
            <person name="de Groot N.N."/>
        </authorList>
    </citation>
    <scope>NUCLEOTIDE SEQUENCE [LARGE SCALE GENOMIC DNA]</scope>
    <source>
        <strain evidence="4 5">DSM 29340</strain>
    </source>
</reference>
<keyword evidence="5" id="KW-1185">Reference proteome</keyword>
<name>A0A1H6T8U8_9RHOB</name>
<dbReference type="PANTHER" id="PTHR11579:SF18">
    <property type="entry name" value="PROTEIN-L-ISOASPARTATE O-METHYLTRANSFERASE"/>
    <property type="match status" value="1"/>
</dbReference>
<dbReference type="InterPro" id="IPR029063">
    <property type="entry name" value="SAM-dependent_MTases_sf"/>
</dbReference>
<evidence type="ECO:0000313" key="4">
    <source>
        <dbReference type="EMBL" id="SEI73547.1"/>
    </source>
</evidence>
<dbReference type="CDD" id="cd02440">
    <property type="entry name" value="AdoMet_MTases"/>
    <property type="match status" value="1"/>
</dbReference>
<proteinExistence type="inferred from homology"/>
<dbReference type="RefSeq" id="WP_092362632.1">
    <property type="nucleotide sequence ID" value="NZ_BMGV01000002.1"/>
</dbReference>
<dbReference type="InterPro" id="IPR000682">
    <property type="entry name" value="PCMT"/>
</dbReference>
<evidence type="ECO:0000256" key="3">
    <source>
        <dbReference type="ARBA" id="ARBA00030757"/>
    </source>
</evidence>
<dbReference type="GO" id="GO:0004719">
    <property type="term" value="F:protein-L-isoaspartate (D-aspartate) O-methyltransferase activity"/>
    <property type="evidence" value="ECO:0007669"/>
    <property type="project" value="InterPro"/>
</dbReference>
<dbReference type="OrthoDB" id="9798496at2"/>
<gene>
    <name evidence="4" type="ORF">SAMN05444007_102234</name>
</gene>
<dbReference type="Pfam" id="PF01135">
    <property type="entry name" value="PCMT"/>
    <property type="match status" value="1"/>
</dbReference>
<evidence type="ECO:0000256" key="2">
    <source>
        <dbReference type="ARBA" id="ARBA00013346"/>
    </source>
</evidence>
<comment type="similarity">
    <text evidence="1">Belongs to the methyltransferase superfamily. L-isoaspartyl/D-aspartyl protein methyltransferase family.</text>
</comment>
<dbReference type="GO" id="GO:0032259">
    <property type="term" value="P:methylation"/>
    <property type="evidence" value="ECO:0007669"/>
    <property type="project" value="UniProtKB-KW"/>
</dbReference>
<dbReference type="EMBL" id="FNYD01000002">
    <property type="protein sequence ID" value="SEI73547.1"/>
    <property type="molecule type" value="Genomic_DNA"/>
</dbReference>
<sequence length="217" mass="23356">MTDFATRRRVMVDTQVRPSDVTKFPIIDAMLAVPRELFVPDAQREAAYADDQVRLGAGRVMPEPRTLAKMLDGLNISGDELVLDIAAGLGYSTAVAARMAQLVVAVEEEPGLAEEAQSILMDTGVDNAVVHQGPLAEGAPEHGPYDAIMIQGGVEQVPPSLTDQLKDGGRIICLFMENGLGSVRIGHKSGDRLTWRFEFNAGAPVLPGFEKARDFAL</sequence>
<accession>A0A1H6T8U8</accession>